<protein>
    <submittedName>
        <fullName evidence="3">Uncharacterized protein</fullName>
    </submittedName>
</protein>
<comment type="caution">
    <text evidence="3">The sequence shown here is derived from an EMBL/GenBank/DDBJ whole genome shotgun (WGS) entry which is preliminary data.</text>
</comment>
<feature type="non-terminal residue" evidence="3">
    <location>
        <position position="94"/>
    </location>
</feature>
<evidence type="ECO:0000256" key="2">
    <source>
        <dbReference type="SAM" id="SignalP"/>
    </source>
</evidence>
<dbReference type="AlphaFoldDB" id="A0ABC9P9T6"/>
<organism evidence="3 4">
    <name type="scientific">Enterococcus faecalis TX0630</name>
    <dbReference type="NCBI Taxonomy" id="749508"/>
    <lineage>
        <taxon>Bacteria</taxon>
        <taxon>Bacillati</taxon>
        <taxon>Bacillota</taxon>
        <taxon>Bacilli</taxon>
        <taxon>Lactobacillales</taxon>
        <taxon>Enterococcaceae</taxon>
        <taxon>Enterococcus</taxon>
    </lineage>
</organism>
<evidence type="ECO:0000313" key="4">
    <source>
        <dbReference type="Proteomes" id="UP000004933"/>
    </source>
</evidence>
<proteinExistence type="predicted"/>
<reference evidence="3 4" key="1">
    <citation type="submission" date="2010-09" db="EMBL/GenBank/DDBJ databases">
        <authorList>
            <person name="Weinstock G."/>
            <person name="Sodergren E."/>
            <person name="Clifton S."/>
            <person name="Fulton L."/>
            <person name="Fulton B."/>
            <person name="Courtney L."/>
            <person name="Fronick C."/>
            <person name="Harrison M."/>
            <person name="Strong C."/>
            <person name="Farmer C."/>
            <person name="Delahaunty K."/>
            <person name="Markovic C."/>
            <person name="Hall O."/>
            <person name="Minx P."/>
            <person name="Tomlinson C."/>
            <person name="Mitreva M."/>
            <person name="Hou S."/>
            <person name="Chen J."/>
            <person name="Wollam A."/>
            <person name="Pepin K.H."/>
            <person name="Johnson M."/>
            <person name="Bhonagiri V."/>
            <person name="Zhang X."/>
            <person name="Suruliraj S."/>
            <person name="Warren W."/>
            <person name="Chinwalla A."/>
            <person name="Mardis E.R."/>
            <person name="Wilson R.K."/>
        </authorList>
    </citation>
    <scope>NUCLEOTIDE SEQUENCE [LARGE SCALE GENOMIC DNA]</scope>
    <source>
        <strain evidence="3 4">TX0630</strain>
    </source>
</reference>
<feature type="signal peptide" evidence="2">
    <location>
        <begin position="1"/>
        <end position="38"/>
    </location>
</feature>
<dbReference type="Proteomes" id="UP000004933">
    <property type="component" value="Unassembled WGS sequence"/>
</dbReference>
<name>A0ABC9P9T6_ENTFL</name>
<accession>A0ABC9P9T6</accession>
<feature type="chain" id="PRO_5044846083" evidence="2">
    <location>
        <begin position="39"/>
        <end position="94"/>
    </location>
</feature>
<evidence type="ECO:0000256" key="1">
    <source>
        <dbReference type="SAM" id="MobiDB-lite"/>
    </source>
</evidence>
<feature type="compositionally biased region" description="Polar residues" evidence="1">
    <location>
        <begin position="73"/>
        <end position="82"/>
    </location>
</feature>
<sequence length="94" mass="10306">MWKVYFEGGVMKLMKKKIAVLLATCLLVQPFLSVSAWAIEGEQQTERTQTQPKTAETSTSEATKESSAHSTEQSSMTESSAITEKESSPDSCVK</sequence>
<keyword evidence="2" id="KW-0732">Signal</keyword>
<feature type="region of interest" description="Disordered" evidence="1">
    <location>
        <begin position="42"/>
        <end position="94"/>
    </location>
</feature>
<gene>
    <name evidence="3" type="ORF">HMPREF9511_00238</name>
</gene>
<feature type="compositionally biased region" description="Low complexity" evidence="1">
    <location>
        <begin position="42"/>
        <end position="61"/>
    </location>
</feature>
<dbReference type="EMBL" id="AEBE01000007">
    <property type="protein sequence ID" value="EFU91776.1"/>
    <property type="molecule type" value="Genomic_DNA"/>
</dbReference>
<evidence type="ECO:0000313" key="3">
    <source>
        <dbReference type="EMBL" id="EFU91776.1"/>
    </source>
</evidence>
<feature type="compositionally biased region" description="Basic and acidic residues" evidence="1">
    <location>
        <begin position="83"/>
        <end position="94"/>
    </location>
</feature>